<proteinExistence type="inferred from homology"/>
<dbReference type="Pfam" id="PF02221">
    <property type="entry name" value="E1_DerP2_DerF2"/>
    <property type="match status" value="1"/>
</dbReference>
<keyword evidence="5" id="KW-1015">Disulfide bond</keyword>
<evidence type="ECO:0000256" key="3">
    <source>
        <dbReference type="ARBA" id="ARBA00022525"/>
    </source>
</evidence>
<evidence type="ECO:0000259" key="7">
    <source>
        <dbReference type="SMART" id="SM00737"/>
    </source>
</evidence>
<dbReference type="AlphaFoldDB" id="A0A922L950"/>
<reference evidence="8" key="2">
    <citation type="submission" date="2020-06" db="EMBL/GenBank/DDBJ databases">
        <authorList>
            <person name="Ji K."/>
            <person name="Li J."/>
        </authorList>
    </citation>
    <scope>NUCLEOTIDE SEQUENCE</scope>
    <source>
        <strain evidence="8">JKM2019</strain>
        <tissue evidence="8">Whole body</tissue>
    </source>
</reference>
<evidence type="ECO:0000313" key="9">
    <source>
        <dbReference type="EMBL" id="KAH9526868.1"/>
    </source>
</evidence>
<dbReference type="Proteomes" id="UP000828236">
    <property type="component" value="Unassembled WGS sequence"/>
</dbReference>
<dbReference type="FunFam" id="2.60.40.770:FF:000001">
    <property type="entry name" value="NPC intracellular cholesterol transporter 2"/>
    <property type="match status" value="1"/>
</dbReference>
<sequence>MQISNCSFVLFIVASLLSGIDSKNLFKNCPSNIGHIESINVTGCKNNDSYCRLKKGVDVAMNLTFISDQATDSVKVKIFGEIARVQVPFVIEPDEACGNYGLKCPLIAGHTNQFNLALPIKTIYPSIPVTIQINLMEGDTNNKIVCIRFKARISN</sequence>
<name>A0A922L950_DERFA</name>
<keyword evidence="10" id="KW-1185">Reference proteome</keyword>
<comment type="similarity">
    <text evidence="2">Belongs to the NPC2 family.</text>
</comment>
<comment type="subcellular location">
    <subcellularLocation>
        <location evidence="1">Secreted</location>
    </subcellularLocation>
</comment>
<dbReference type="EMBL" id="SDOV01000004">
    <property type="protein sequence ID" value="KAH7641149.1"/>
    <property type="molecule type" value="Genomic_DNA"/>
</dbReference>
<protein>
    <submittedName>
        <fullName evidence="8">Group 2/22 mite allergen-like protein</fullName>
    </submittedName>
    <submittedName>
        <fullName evidence="9">Phosphatidylglycerol/phosphatidylinositol transfer protein</fullName>
    </submittedName>
</protein>
<evidence type="ECO:0000256" key="5">
    <source>
        <dbReference type="ARBA" id="ARBA00023157"/>
    </source>
</evidence>
<feature type="domain" description="MD-2-related lipid-recognition" evidence="7">
    <location>
        <begin position="26"/>
        <end position="151"/>
    </location>
</feature>
<evidence type="ECO:0000256" key="6">
    <source>
        <dbReference type="SAM" id="SignalP"/>
    </source>
</evidence>
<comment type="caution">
    <text evidence="9">The sequence shown here is derived from an EMBL/GenBank/DDBJ whole genome shotgun (WGS) entry which is preliminary data.</text>
</comment>
<dbReference type="SUPFAM" id="SSF81296">
    <property type="entry name" value="E set domains"/>
    <property type="match status" value="1"/>
</dbReference>
<dbReference type="GO" id="GO:0005576">
    <property type="term" value="C:extracellular region"/>
    <property type="evidence" value="ECO:0007669"/>
    <property type="project" value="UniProtKB-SubCell"/>
</dbReference>
<dbReference type="GO" id="GO:0032934">
    <property type="term" value="F:sterol binding"/>
    <property type="evidence" value="ECO:0007669"/>
    <property type="project" value="InterPro"/>
</dbReference>
<dbReference type="OrthoDB" id="4937502at2759"/>
<feature type="chain" id="PRO_5038277055" evidence="6">
    <location>
        <begin position="23"/>
        <end position="155"/>
    </location>
</feature>
<dbReference type="SMART" id="SM00737">
    <property type="entry name" value="ML"/>
    <property type="match status" value="1"/>
</dbReference>
<reference evidence="9" key="1">
    <citation type="submission" date="2013-05" db="EMBL/GenBank/DDBJ databases">
        <authorList>
            <person name="Yim A.K.Y."/>
            <person name="Chan T.F."/>
            <person name="Ji K.M."/>
            <person name="Liu X.Y."/>
            <person name="Zhou J.W."/>
            <person name="Li R.Q."/>
            <person name="Yang K.Y."/>
            <person name="Li J."/>
            <person name="Li M."/>
            <person name="Law P.T.W."/>
            <person name="Wu Y.L."/>
            <person name="Cai Z.L."/>
            <person name="Qin H."/>
            <person name="Bao Y."/>
            <person name="Leung R.K.K."/>
            <person name="Ng P.K.S."/>
            <person name="Zou J."/>
            <person name="Zhong X.J."/>
            <person name="Ran P.X."/>
            <person name="Zhong N.S."/>
            <person name="Liu Z.G."/>
            <person name="Tsui S.K.W."/>
        </authorList>
    </citation>
    <scope>NUCLEOTIDE SEQUENCE</scope>
    <source>
        <strain evidence="9">Derf</strain>
        <tissue evidence="9">Whole organism</tissue>
    </source>
</reference>
<reference evidence="9" key="4">
    <citation type="journal article" date="2022" name="Res Sq">
        <title>Comparative Genomics Reveals Insights into the Divergent Evolution of Astigmatic Mites and Household Pest Adaptations.</title>
        <authorList>
            <person name="Xiong Q."/>
            <person name="Wan A.T.-Y."/>
            <person name="Liu X.-Y."/>
            <person name="Fung C.S.-H."/>
            <person name="Xiao X."/>
            <person name="Malainual N."/>
            <person name="Hou J."/>
            <person name="Wang L."/>
            <person name="Wang M."/>
            <person name="Yang K."/>
            <person name="Cui Y."/>
            <person name="Leung E."/>
            <person name="Nong W."/>
            <person name="Shin S.-K."/>
            <person name="Au S."/>
            <person name="Jeong K.Y."/>
            <person name="Chew F.T."/>
            <person name="Hui J."/>
            <person name="Leung T.F."/>
            <person name="Tungtrongchitr A."/>
            <person name="Zhong N."/>
            <person name="Liu Z."/>
            <person name="Tsui S."/>
        </authorList>
    </citation>
    <scope>NUCLEOTIDE SEQUENCE</scope>
    <source>
        <strain evidence="9">Derf</strain>
        <tissue evidence="9">Whole organism</tissue>
    </source>
</reference>
<evidence type="ECO:0000313" key="8">
    <source>
        <dbReference type="EMBL" id="KAH7641149.1"/>
    </source>
</evidence>
<dbReference type="GO" id="GO:0015918">
    <property type="term" value="P:sterol transport"/>
    <property type="evidence" value="ECO:0007669"/>
    <property type="project" value="InterPro"/>
</dbReference>
<evidence type="ECO:0000256" key="2">
    <source>
        <dbReference type="ARBA" id="ARBA00006370"/>
    </source>
</evidence>
<feature type="signal peptide" evidence="6">
    <location>
        <begin position="1"/>
        <end position="22"/>
    </location>
</feature>
<dbReference type="InterPro" id="IPR003172">
    <property type="entry name" value="ML_dom"/>
</dbReference>
<dbReference type="Gene3D" id="2.60.40.770">
    <property type="match status" value="1"/>
</dbReference>
<reference evidence="8" key="3">
    <citation type="journal article" date="2021" name="World Allergy Organ. J.">
        <title>Chromosome-level assembly of Dermatophagoides farinae genome and transcriptome reveals two novel allergens Der f 37 and Der f 39.</title>
        <authorList>
            <person name="Chen J."/>
            <person name="Cai Z."/>
            <person name="Fan D."/>
            <person name="Hu J."/>
            <person name="Hou Y."/>
            <person name="He Y."/>
            <person name="Zhang Z."/>
            <person name="Zhao Z."/>
            <person name="Gao P."/>
            <person name="Hu W."/>
            <person name="Sun J."/>
            <person name="Li J."/>
            <person name="Ji K."/>
        </authorList>
    </citation>
    <scope>NUCLEOTIDE SEQUENCE</scope>
    <source>
        <strain evidence="8">JKM2019</strain>
    </source>
</reference>
<accession>A0A922L950</accession>
<dbReference type="PANTHER" id="PTHR11306">
    <property type="entry name" value="NIEMANN PICK TYPE C2 PROTEIN NPC2-RELATED"/>
    <property type="match status" value="1"/>
</dbReference>
<dbReference type="Proteomes" id="UP000790347">
    <property type="component" value="Unassembled WGS sequence"/>
</dbReference>
<organism evidence="9 10">
    <name type="scientific">Dermatophagoides farinae</name>
    <name type="common">American house dust mite</name>
    <dbReference type="NCBI Taxonomy" id="6954"/>
    <lineage>
        <taxon>Eukaryota</taxon>
        <taxon>Metazoa</taxon>
        <taxon>Ecdysozoa</taxon>
        <taxon>Arthropoda</taxon>
        <taxon>Chelicerata</taxon>
        <taxon>Arachnida</taxon>
        <taxon>Acari</taxon>
        <taxon>Acariformes</taxon>
        <taxon>Sarcoptiformes</taxon>
        <taxon>Astigmata</taxon>
        <taxon>Psoroptidia</taxon>
        <taxon>Analgoidea</taxon>
        <taxon>Pyroglyphidae</taxon>
        <taxon>Dermatophagoidinae</taxon>
        <taxon>Dermatophagoides</taxon>
    </lineage>
</organism>
<dbReference type="EMBL" id="ASGP02000001">
    <property type="protein sequence ID" value="KAH9526868.1"/>
    <property type="molecule type" value="Genomic_DNA"/>
</dbReference>
<evidence type="ECO:0000313" key="10">
    <source>
        <dbReference type="Proteomes" id="UP000790347"/>
    </source>
</evidence>
<gene>
    <name evidence="9" type="primary">NPC2_1</name>
    <name evidence="9" type="ORF">DERF_000926</name>
    <name evidence="8" type="ORF">HUG17_4193</name>
</gene>
<dbReference type="InterPro" id="IPR039670">
    <property type="entry name" value="NPC2-like"/>
</dbReference>
<evidence type="ECO:0000256" key="4">
    <source>
        <dbReference type="ARBA" id="ARBA00022729"/>
    </source>
</evidence>
<dbReference type="PANTHER" id="PTHR11306:SF68">
    <property type="entry name" value="NPC INTRACELLULAR CHOLESTEROL TRANSPORTER 2"/>
    <property type="match status" value="1"/>
</dbReference>
<evidence type="ECO:0000256" key="1">
    <source>
        <dbReference type="ARBA" id="ARBA00004613"/>
    </source>
</evidence>
<keyword evidence="3" id="KW-0964">Secreted</keyword>
<dbReference type="InterPro" id="IPR014756">
    <property type="entry name" value="Ig_E-set"/>
</dbReference>
<keyword evidence="4 6" id="KW-0732">Signal</keyword>